<dbReference type="InterPro" id="IPR018060">
    <property type="entry name" value="HTH_AraC"/>
</dbReference>
<dbReference type="SMART" id="SM00342">
    <property type="entry name" value="HTH_ARAC"/>
    <property type="match status" value="1"/>
</dbReference>
<reference evidence="5 6" key="1">
    <citation type="submission" date="2019-09" db="EMBL/GenBank/DDBJ databases">
        <title>Actinomadura physcomitrii sp. nov., a novel actinomycete isolated from moss [Physcomitrium sphaericum (Ludw) Fuernr].</title>
        <authorList>
            <person name="Liu C."/>
            <person name="Zhuang X."/>
        </authorList>
    </citation>
    <scope>NUCLEOTIDE SEQUENCE [LARGE SCALE GENOMIC DNA]</scope>
    <source>
        <strain evidence="5 6">CYP1-1B</strain>
    </source>
</reference>
<dbReference type="EMBL" id="WBMR01000116">
    <property type="protein sequence ID" value="KAB2371919.1"/>
    <property type="molecule type" value="Genomic_DNA"/>
</dbReference>
<dbReference type="AlphaFoldDB" id="A0A6L3VL13"/>
<dbReference type="OrthoDB" id="4549023at2"/>
<evidence type="ECO:0000256" key="2">
    <source>
        <dbReference type="ARBA" id="ARBA00023125"/>
    </source>
</evidence>
<dbReference type="SUPFAM" id="SSF46689">
    <property type="entry name" value="Homeodomain-like"/>
    <property type="match status" value="1"/>
</dbReference>
<keyword evidence="3" id="KW-0804">Transcription</keyword>
<sequence>MTGAYFAIGDGYALYQGAVADGAVHRHAAFQVAAGVHGAVVMDDEAGNRFGDAALIVPPMVGHRLHPAEALRIFFVEPQCAFADRLRLVCGSGITPAPGMSGLREEDVAGGRLSEELDGRLLDAMRVLMDERIRMTALAKRVGLSPQRLRALAREELGMPLARWRIWRRLARSAEALREGRTLSGAAVAGGFADQAHFTREMRRMMGLTPAEVVRAINPGVPCRGRSSR</sequence>
<keyword evidence="6" id="KW-1185">Reference proteome</keyword>
<dbReference type="Proteomes" id="UP000483004">
    <property type="component" value="Unassembled WGS sequence"/>
</dbReference>
<keyword evidence="2" id="KW-0238">DNA-binding</keyword>
<evidence type="ECO:0000256" key="1">
    <source>
        <dbReference type="ARBA" id="ARBA00023015"/>
    </source>
</evidence>
<evidence type="ECO:0000313" key="5">
    <source>
        <dbReference type="EMBL" id="KAB2371919.1"/>
    </source>
</evidence>
<evidence type="ECO:0000256" key="3">
    <source>
        <dbReference type="ARBA" id="ARBA00023163"/>
    </source>
</evidence>
<evidence type="ECO:0000259" key="4">
    <source>
        <dbReference type="PROSITE" id="PS01124"/>
    </source>
</evidence>
<keyword evidence="1" id="KW-0805">Transcription regulation</keyword>
<proteinExistence type="predicted"/>
<comment type="caution">
    <text evidence="5">The sequence shown here is derived from an EMBL/GenBank/DDBJ whole genome shotgun (WGS) entry which is preliminary data.</text>
</comment>
<dbReference type="GO" id="GO:0043565">
    <property type="term" value="F:sequence-specific DNA binding"/>
    <property type="evidence" value="ECO:0007669"/>
    <property type="project" value="InterPro"/>
</dbReference>
<name>A0A6L3VL13_9ACTN</name>
<evidence type="ECO:0000313" key="6">
    <source>
        <dbReference type="Proteomes" id="UP000483004"/>
    </source>
</evidence>
<gene>
    <name evidence="5" type="ORF">F9B16_31005</name>
</gene>
<dbReference type="Pfam" id="PF12833">
    <property type="entry name" value="HTH_18"/>
    <property type="match status" value="1"/>
</dbReference>
<dbReference type="RefSeq" id="WP_151543767.1">
    <property type="nucleotide sequence ID" value="NZ_WBMR01000116.1"/>
</dbReference>
<dbReference type="PROSITE" id="PS01124">
    <property type="entry name" value="HTH_ARAC_FAMILY_2"/>
    <property type="match status" value="1"/>
</dbReference>
<dbReference type="InterPro" id="IPR050204">
    <property type="entry name" value="AraC_XylS_family_regulators"/>
</dbReference>
<dbReference type="GO" id="GO:0003700">
    <property type="term" value="F:DNA-binding transcription factor activity"/>
    <property type="evidence" value="ECO:0007669"/>
    <property type="project" value="InterPro"/>
</dbReference>
<feature type="domain" description="HTH araC/xylS-type" evidence="4">
    <location>
        <begin position="119"/>
        <end position="216"/>
    </location>
</feature>
<dbReference type="PANTHER" id="PTHR46796">
    <property type="entry name" value="HTH-TYPE TRANSCRIPTIONAL ACTIVATOR RHAS-RELATED"/>
    <property type="match status" value="1"/>
</dbReference>
<protein>
    <submittedName>
        <fullName evidence="5">Helix-turn-helix transcriptional regulator</fullName>
    </submittedName>
</protein>
<dbReference type="Gene3D" id="1.10.10.60">
    <property type="entry name" value="Homeodomain-like"/>
    <property type="match status" value="1"/>
</dbReference>
<organism evidence="5 6">
    <name type="scientific">Actinomadura montaniterrae</name>
    <dbReference type="NCBI Taxonomy" id="1803903"/>
    <lineage>
        <taxon>Bacteria</taxon>
        <taxon>Bacillati</taxon>
        <taxon>Actinomycetota</taxon>
        <taxon>Actinomycetes</taxon>
        <taxon>Streptosporangiales</taxon>
        <taxon>Thermomonosporaceae</taxon>
        <taxon>Actinomadura</taxon>
    </lineage>
</organism>
<accession>A0A6L3VL13</accession>
<dbReference type="InterPro" id="IPR009057">
    <property type="entry name" value="Homeodomain-like_sf"/>
</dbReference>